<evidence type="ECO:0000256" key="5">
    <source>
        <dbReference type="HAMAP-Rule" id="MF_00167"/>
    </source>
</evidence>
<dbReference type="PANTHER" id="PTHR34984:SF1">
    <property type="entry name" value="CARBON STORAGE REGULATOR"/>
    <property type="match status" value="1"/>
</dbReference>
<keyword evidence="5" id="KW-1005">Bacterial flagellum biogenesis</keyword>
<dbReference type="InterPro" id="IPR003751">
    <property type="entry name" value="CsrA"/>
</dbReference>
<dbReference type="GO" id="GO:1902208">
    <property type="term" value="P:regulation of bacterial-type flagellum assembly"/>
    <property type="evidence" value="ECO:0007669"/>
    <property type="project" value="UniProtKB-UniRule"/>
</dbReference>
<evidence type="ECO:0000256" key="1">
    <source>
        <dbReference type="ARBA" id="ARBA00022490"/>
    </source>
</evidence>
<dbReference type="GO" id="GO:0006402">
    <property type="term" value="P:mRNA catabolic process"/>
    <property type="evidence" value="ECO:0007669"/>
    <property type="project" value="InterPro"/>
</dbReference>
<dbReference type="GO" id="GO:0045947">
    <property type="term" value="P:negative regulation of translational initiation"/>
    <property type="evidence" value="ECO:0007669"/>
    <property type="project" value="UniProtKB-UniRule"/>
</dbReference>
<gene>
    <name evidence="5 6" type="primary">csrA</name>
    <name evidence="6" type="ORF">IAA81_01110</name>
</gene>
<evidence type="ECO:0000256" key="2">
    <source>
        <dbReference type="ARBA" id="ARBA00022491"/>
    </source>
</evidence>
<dbReference type="GO" id="GO:0006109">
    <property type="term" value="P:regulation of carbohydrate metabolic process"/>
    <property type="evidence" value="ECO:0007669"/>
    <property type="project" value="InterPro"/>
</dbReference>
<comment type="subunit">
    <text evidence="5">Homodimer; the beta-strands of each monomer intercalate to form a hydrophobic core, while the alpha-helices form wings that extend away from the core.</text>
</comment>
<dbReference type="InterPro" id="IPR036107">
    <property type="entry name" value="CsrA_sf"/>
</dbReference>
<dbReference type="GO" id="GO:0005829">
    <property type="term" value="C:cytosol"/>
    <property type="evidence" value="ECO:0007669"/>
    <property type="project" value="TreeGrafter"/>
</dbReference>
<keyword evidence="1 5" id="KW-0963">Cytoplasm</keyword>
<reference evidence="6" key="1">
    <citation type="submission" date="2020-10" db="EMBL/GenBank/DDBJ databases">
        <authorList>
            <person name="Gilroy R."/>
        </authorList>
    </citation>
    <scope>NUCLEOTIDE SEQUENCE</scope>
    <source>
        <strain evidence="6">10532</strain>
    </source>
</reference>
<organism evidence="6 7">
    <name type="scientific">Candidatus Gallitreponema excrementavium</name>
    <dbReference type="NCBI Taxonomy" id="2840840"/>
    <lineage>
        <taxon>Bacteria</taxon>
        <taxon>Pseudomonadati</taxon>
        <taxon>Spirochaetota</taxon>
        <taxon>Spirochaetia</taxon>
        <taxon>Spirochaetales</taxon>
        <taxon>Candidatus Gallitreponema</taxon>
    </lineage>
</organism>
<evidence type="ECO:0000313" key="7">
    <source>
        <dbReference type="Proteomes" id="UP000823638"/>
    </source>
</evidence>
<proteinExistence type="inferred from homology"/>
<evidence type="ECO:0000313" key="6">
    <source>
        <dbReference type="EMBL" id="MBO8456810.1"/>
    </source>
</evidence>
<dbReference type="NCBIfam" id="NF002469">
    <property type="entry name" value="PRK01712.1"/>
    <property type="match status" value="1"/>
</dbReference>
<reference evidence="6" key="2">
    <citation type="journal article" date="2021" name="PeerJ">
        <title>Extensive microbial diversity within the chicken gut microbiome revealed by metagenomics and culture.</title>
        <authorList>
            <person name="Gilroy R."/>
            <person name="Ravi A."/>
            <person name="Getino M."/>
            <person name="Pursley I."/>
            <person name="Horton D.L."/>
            <person name="Alikhan N.F."/>
            <person name="Baker D."/>
            <person name="Gharbi K."/>
            <person name="Hall N."/>
            <person name="Watson M."/>
            <person name="Adriaenssens E.M."/>
            <person name="Foster-Nyarko E."/>
            <person name="Jarju S."/>
            <person name="Secka A."/>
            <person name="Antonio M."/>
            <person name="Oren A."/>
            <person name="Chaudhuri R.R."/>
            <person name="La Ragione R."/>
            <person name="Hildebrand F."/>
            <person name="Pallen M.J."/>
        </authorList>
    </citation>
    <scope>NUCLEOTIDE SEQUENCE</scope>
    <source>
        <strain evidence="6">10532</strain>
    </source>
</reference>
<dbReference type="Proteomes" id="UP000823638">
    <property type="component" value="Unassembled WGS sequence"/>
</dbReference>
<dbReference type="HAMAP" id="MF_00167">
    <property type="entry name" value="CsrA"/>
    <property type="match status" value="1"/>
</dbReference>
<dbReference type="EMBL" id="JADIMM010000018">
    <property type="protein sequence ID" value="MBO8456810.1"/>
    <property type="molecule type" value="Genomic_DNA"/>
</dbReference>
<dbReference type="Gene3D" id="2.60.40.4380">
    <property type="entry name" value="Translational regulator CsrA"/>
    <property type="match status" value="1"/>
</dbReference>
<comment type="caution">
    <text evidence="6">The sequence shown here is derived from an EMBL/GenBank/DDBJ whole genome shotgun (WGS) entry which is preliminary data.</text>
</comment>
<dbReference type="FunFam" id="2.60.40.4380:FF:000002">
    <property type="entry name" value="Translational regulator CsrA"/>
    <property type="match status" value="1"/>
</dbReference>
<protein>
    <recommendedName>
        <fullName evidence="5">Translational regulator CsrA</fullName>
    </recommendedName>
</protein>
<comment type="function">
    <text evidence="5">A translational regulator that binds mRNA to regulate translation initiation and/or mRNA stability. Usually binds in the 5'-UTR at or near the Shine-Dalgarno sequence preventing ribosome-binding, thus repressing translation. Its main target seems to be the major flagellin gene, while its function is anatagonized by FliW.</text>
</comment>
<evidence type="ECO:0000256" key="3">
    <source>
        <dbReference type="ARBA" id="ARBA00022845"/>
    </source>
</evidence>
<keyword evidence="2 5" id="KW-0678">Repressor</keyword>
<dbReference type="GO" id="GO:0044781">
    <property type="term" value="P:bacterial-type flagellum organization"/>
    <property type="evidence" value="ECO:0007669"/>
    <property type="project" value="UniProtKB-KW"/>
</dbReference>
<comment type="subcellular location">
    <subcellularLocation>
        <location evidence="5">Cytoplasm</location>
    </subcellularLocation>
</comment>
<sequence>MLILSRKTNEKIVIGDSITISIIEVRGDQVKIGVDAPRSVKVFRQEVFEAIQNENKAAVVAVPESLDGLSGLGDLIKNRN</sequence>
<dbReference type="AlphaFoldDB" id="A0A9D9HN35"/>
<keyword evidence="4 5" id="KW-0694">RNA-binding</keyword>
<dbReference type="SUPFAM" id="SSF117130">
    <property type="entry name" value="CsrA-like"/>
    <property type="match status" value="1"/>
</dbReference>
<accession>A0A9D9HN35</accession>
<dbReference type="PANTHER" id="PTHR34984">
    <property type="entry name" value="CARBON STORAGE REGULATOR"/>
    <property type="match status" value="1"/>
</dbReference>
<dbReference type="NCBIfam" id="TIGR00202">
    <property type="entry name" value="csrA"/>
    <property type="match status" value="1"/>
</dbReference>
<keyword evidence="3 5" id="KW-0810">Translation regulation</keyword>
<dbReference type="GO" id="GO:0048027">
    <property type="term" value="F:mRNA 5'-UTR binding"/>
    <property type="evidence" value="ECO:0007669"/>
    <property type="project" value="UniProtKB-UniRule"/>
</dbReference>
<name>A0A9D9HN35_9SPIR</name>
<evidence type="ECO:0000256" key="4">
    <source>
        <dbReference type="ARBA" id="ARBA00022884"/>
    </source>
</evidence>
<dbReference type="Pfam" id="PF02599">
    <property type="entry name" value="CsrA"/>
    <property type="match status" value="1"/>
</dbReference>
<comment type="similarity">
    <text evidence="5">Belongs to the CsrA/RsmA family.</text>
</comment>